<keyword evidence="1" id="KW-0472">Membrane</keyword>
<reference evidence="2 3" key="1">
    <citation type="submission" date="2019-02" db="EMBL/GenBank/DDBJ databases">
        <title>Deep-cultivation of Planctomycetes and their phenomic and genomic characterization uncovers novel biology.</title>
        <authorList>
            <person name="Wiegand S."/>
            <person name="Jogler M."/>
            <person name="Boedeker C."/>
            <person name="Pinto D."/>
            <person name="Vollmers J."/>
            <person name="Rivas-Marin E."/>
            <person name="Kohn T."/>
            <person name="Peeters S.H."/>
            <person name="Heuer A."/>
            <person name="Rast P."/>
            <person name="Oberbeckmann S."/>
            <person name="Bunk B."/>
            <person name="Jeske O."/>
            <person name="Meyerdierks A."/>
            <person name="Storesund J.E."/>
            <person name="Kallscheuer N."/>
            <person name="Luecker S."/>
            <person name="Lage O.M."/>
            <person name="Pohl T."/>
            <person name="Merkel B.J."/>
            <person name="Hornburger P."/>
            <person name="Mueller R.-W."/>
            <person name="Bruemmer F."/>
            <person name="Labrenz M."/>
            <person name="Spormann A.M."/>
            <person name="Op Den Camp H."/>
            <person name="Overmann J."/>
            <person name="Amann R."/>
            <person name="Jetten M.S.M."/>
            <person name="Mascher T."/>
            <person name="Medema M.H."/>
            <person name="Devos D.P."/>
            <person name="Kaster A.-K."/>
            <person name="Ovreas L."/>
            <person name="Rohde M."/>
            <person name="Galperin M.Y."/>
            <person name="Jogler C."/>
        </authorList>
    </citation>
    <scope>NUCLEOTIDE SEQUENCE [LARGE SCALE GENOMIC DNA]</scope>
    <source>
        <strain evidence="2 3">Pla52n</strain>
    </source>
</reference>
<feature type="transmembrane region" description="Helical" evidence="1">
    <location>
        <begin position="12"/>
        <end position="32"/>
    </location>
</feature>
<comment type="caution">
    <text evidence="2">The sequence shown here is derived from an EMBL/GenBank/DDBJ whole genome shotgun (WGS) entry which is preliminary data.</text>
</comment>
<keyword evidence="1" id="KW-1133">Transmembrane helix</keyword>
<sequence>MNDTRLRPTYRLKTLFRVTGIVAVLFALYVAWDSAMDRIFDDFLVGETGPVTSVDDWPRPLKTLAEETSMISADDIRIHCLCQGFDPEYVWKMPCDDDSFAEIESRWHLTAISKPDTHIYRGYSHNSGIATPDWWKPTDLKHISYYACPQVLGGHKGNRFQVAYHAETDTLFVHYWFNF</sequence>
<protein>
    <submittedName>
        <fullName evidence="2">Uncharacterized protein</fullName>
    </submittedName>
</protein>
<gene>
    <name evidence="2" type="ORF">Pla52n_23810</name>
</gene>
<keyword evidence="3" id="KW-1185">Reference proteome</keyword>
<dbReference type="EMBL" id="SJPN01000003">
    <property type="protein sequence ID" value="TWU04341.1"/>
    <property type="molecule type" value="Genomic_DNA"/>
</dbReference>
<name>A0A5C6AY16_9BACT</name>
<dbReference type="Proteomes" id="UP000320176">
    <property type="component" value="Unassembled WGS sequence"/>
</dbReference>
<evidence type="ECO:0000256" key="1">
    <source>
        <dbReference type="SAM" id="Phobius"/>
    </source>
</evidence>
<organism evidence="2 3">
    <name type="scientific">Stieleria varia</name>
    <dbReference type="NCBI Taxonomy" id="2528005"/>
    <lineage>
        <taxon>Bacteria</taxon>
        <taxon>Pseudomonadati</taxon>
        <taxon>Planctomycetota</taxon>
        <taxon>Planctomycetia</taxon>
        <taxon>Pirellulales</taxon>
        <taxon>Pirellulaceae</taxon>
        <taxon>Stieleria</taxon>
    </lineage>
</organism>
<evidence type="ECO:0000313" key="3">
    <source>
        <dbReference type="Proteomes" id="UP000320176"/>
    </source>
</evidence>
<keyword evidence="1" id="KW-0812">Transmembrane</keyword>
<dbReference type="AlphaFoldDB" id="A0A5C6AY16"/>
<accession>A0A5C6AY16</accession>
<evidence type="ECO:0000313" key="2">
    <source>
        <dbReference type="EMBL" id="TWU04341.1"/>
    </source>
</evidence>
<dbReference type="RefSeq" id="WP_342190347.1">
    <property type="nucleotide sequence ID" value="NZ_CP151726.1"/>
</dbReference>
<proteinExistence type="predicted"/>